<protein>
    <recommendedName>
        <fullName evidence="9">EGF-like domain-containing protein</fullName>
    </recommendedName>
</protein>
<organism evidence="10 12">
    <name type="scientific">Adineta steineri</name>
    <dbReference type="NCBI Taxonomy" id="433720"/>
    <lineage>
        <taxon>Eukaryota</taxon>
        <taxon>Metazoa</taxon>
        <taxon>Spiralia</taxon>
        <taxon>Gnathifera</taxon>
        <taxon>Rotifera</taxon>
        <taxon>Eurotatoria</taxon>
        <taxon>Bdelloidea</taxon>
        <taxon>Adinetida</taxon>
        <taxon>Adinetidae</taxon>
        <taxon>Adineta</taxon>
    </lineage>
</organism>
<dbReference type="PROSITE" id="PS50068">
    <property type="entry name" value="LDLRA_2"/>
    <property type="match status" value="2"/>
</dbReference>
<feature type="domain" description="EGF-like" evidence="9">
    <location>
        <begin position="750"/>
        <end position="789"/>
    </location>
</feature>
<dbReference type="PROSITE" id="PS50026">
    <property type="entry name" value="EGF_3"/>
    <property type="match status" value="3"/>
</dbReference>
<evidence type="ECO:0000313" key="11">
    <source>
        <dbReference type="EMBL" id="CAF3826975.1"/>
    </source>
</evidence>
<dbReference type="InterPro" id="IPR050685">
    <property type="entry name" value="LDLR"/>
</dbReference>
<dbReference type="Pfam" id="PF00057">
    <property type="entry name" value="Ldl_recept_a"/>
    <property type="match status" value="1"/>
</dbReference>
<feature type="disulfide bond" evidence="8">
    <location>
        <begin position="491"/>
        <end position="506"/>
    </location>
</feature>
<dbReference type="PRINTS" id="PR00261">
    <property type="entry name" value="LDLRECEPTOR"/>
</dbReference>
<dbReference type="PROSITE" id="PS01186">
    <property type="entry name" value="EGF_2"/>
    <property type="match status" value="1"/>
</dbReference>
<dbReference type="PANTHER" id="PTHR24270:SF60">
    <property type="entry name" value="CUB AND LDLA DOMAIN, ISOFORM A-RELATED"/>
    <property type="match status" value="1"/>
</dbReference>
<dbReference type="Gene3D" id="4.10.400.10">
    <property type="entry name" value="Low-density Lipoprotein Receptor"/>
    <property type="match status" value="1"/>
</dbReference>
<dbReference type="Gene3D" id="2.10.25.10">
    <property type="entry name" value="Laminin"/>
    <property type="match status" value="2"/>
</dbReference>
<dbReference type="SUPFAM" id="SSF57196">
    <property type="entry name" value="EGF/Laminin"/>
    <property type="match status" value="1"/>
</dbReference>
<dbReference type="InterPro" id="IPR036055">
    <property type="entry name" value="LDL_receptor-like_sf"/>
</dbReference>
<comment type="caution">
    <text evidence="10">The sequence shown here is derived from an EMBL/GenBank/DDBJ whole genome shotgun (WGS) entry which is preliminary data.</text>
</comment>
<feature type="disulfide bond" evidence="8">
    <location>
        <begin position="313"/>
        <end position="331"/>
    </location>
</feature>
<keyword evidence="5" id="KW-0472">Membrane</keyword>
<evidence type="ECO:0000256" key="7">
    <source>
        <dbReference type="PROSITE-ProRule" id="PRU00076"/>
    </source>
</evidence>
<feature type="domain" description="EGF-like" evidence="9">
    <location>
        <begin position="791"/>
        <end position="833"/>
    </location>
</feature>
<evidence type="ECO:0000259" key="9">
    <source>
        <dbReference type="PROSITE" id="PS50026"/>
    </source>
</evidence>
<dbReference type="CDD" id="cd00112">
    <property type="entry name" value="LDLa"/>
    <property type="match status" value="1"/>
</dbReference>
<name>A0A814DCF2_9BILA</name>
<dbReference type="InterPro" id="IPR002172">
    <property type="entry name" value="LDrepeatLR_classA_rpt"/>
</dbReference>
<dbReference type="EMBL" id="CAJNON010000092">
    <property type="protein sequence ID" value="CAF0951804.1"/>
    <property type="molecule type" value="Genomic_DNA"/>
</dbReference>
<feature type="disulfide bond" evidence="8">
    <location>
        <begin position="306"/>
        <end position="318"/>
    </location>
</feature>
<dbReference type="EMBL" id="CAJOAY010001318">
    <property type="protein sequence ID" value="CAF3826975.1"/>
    <property type="molecule type" value="Genomic_DNA"/>
</dbReference>
<evidence type="ECO:0000256" key="1">
    <source>
        <dbReference type="ARBA" id="ARBA00004167"/>
    </source>
</evidence>
<comment type="caution">
    <text evidence="7">Lacks conserved residue(s) required for the propagation of feature annotation.</text>
</comment>
<keyword evidence="4" id="KW-1133">Transmembrane helix</keyword>
<evidence type="ECO:0000313" key="10">
    <source>
        <dbReference type="EMBL" id="CAF0951804.1"/>
    </source>
</evidence>
<dbReference type="GO" id="GO:0016192">
    <property type="term" value="P:vesicle-mediated transport"/>
    <property type="evidence" value="ECO:0007669"/>
    <property type="project" value="UniProtKB-ARBA"/>
</dbReference>
<dbReference type="SMART" id="SM00181">
    <property type="entry name" value="EGF"/>
    <property type="match status" value="3"/>
</dbReference>
<dbReference type="Proteomes" id="UP000663881">
    <property type="component" value="Unassembled WGS sequence"/>
</dbReference>
<evidence type="ECO:0000256" key="3">
    <source>
        <dbReference type="ARBA" id="ARBA00022737"/>
    </source>
</evidence>
<evidence type="ECO:0000256" key="2">
    <source>
        <dbReference type="ARBA" id="ARBA00022692"/>
    </source>
</evidence>
<feature type="disulfide bond" evidence="7">
    <location>
        <begin position="866"/>
        <end position="875"/>
    </location>
</feature>
<accession>A0A814DCF2</accession>
<dbReference type="SMART" id="SM00192">
    <property type="entry name" value="LDLa"/>
    <property type="match status" value="4"/>
</dbReference>
<dbReference type="CDD" id="cd00054">
    <property type="entry name" value="EGF_CA"/>
    <property type="match status" value="1"/>
</dbReference>
<comment type="subcellular location">
    <subcellularLocation>
        <location evidence="1">Membrane</location>
        <topology evidence="1">Single-pass membrane protein</topology>
    </subcellularLocation>
</comment>
<evidence type="ECO:0000256" key="5">
    <source>
        <dbReference type="ARBA" id="ARBA00023136"/>
    </source>
</evidence>
<dbReference type="AlphaFoldDB" id="A0A814DCF2"/>
<dbReference type="PANTHER" id="PTHR24270">
    <property type="entry name" value="LOW-DENSITY LIPOPROTEIN RECEPTOR-RELATED"/>
    <property type="match status" value="1"/>
</dbReference>
<feature type="domain" description="EGF-like" evidence="9">
    <location>
        <begin position="835"/>
        <end position="876"/>
    </location>
</feature>
<dbReference type="InterPro" id="IPR000742">
    <property type="entry name" value="EGF"/>
</dbReference>
<dbReference type="SUPFAM" id="SSF57424">
    <property type="entry name" value="LDL receptor-like module"/>
    <property type="match status" value="1"/>
</dbReference>
<evidence type="ECO:0000256" key="8">
    <source>
        <dbReference type="PROSITE-ProRule" id="PRU00124"/>
    </source>
</evidence>
<keyword evidence="3" id="KW-0677">Repeat</keyword>
<keyword evidence="2" id="KW-0812">Transmembrane</keyword>
<dbReference type="GO" id="GO:0005886">
    <property type="term" value="C:plasma membrane"/>
    <property type="evidence" value="ECO:0007669"/>
    <property type="project" value="TreeGrafter"/>
</dbReference>
<evidence type="ECO:0000256" key="4">
    <source>
        <dbReference type="ARBA" id="ARBA00022989"/>
    </source>
</evidence>
<gene>
    <name evidence="11" type="ORF">OKA104_LOCUS20045</name>
    <name evidence="10" type="ORF">VCS650_LOCUS12110</name>
</gene>
<dbReference type="OrthoDB" id="664115at2759"/>
<keyword evidence="6 7" id="KW-1015">Disulfide bond</keyword>
<reference evidence="10" key="1">
    <citation type="submission" date="2021-02" db="EMBL/GenBank/DDBJ databases">
        <authorList>
            <person name="Nowell W R."/>
        </authorList>
    </citation>
    <scope>NUCLEOTIDE SEQUENCE</scope>
</reference>
<evidence type="ECO:0000256" key="6">
    <source>
        <dbReference type="ARBA" id="ARBA00023157"/>
    </source>
</evidence>
<feature type="disulfide bond" evidence="7">
    <location>
        <begin position="779"/>
        <end position="788"/>
    </location>
</feature>
<sequence length="987" mass="113068">MPDGNKCVFLIRCALSGGLESSCPCNGINCTEVMQSFCEEGTIYPIPTNGMILPWLRHFYHWNRTWTDPTPDFFLVEGSIKCRGYRIATKNLLPLGYRSDVVAVRNIESDFCETSHVPDTLTETESAFQYPVNCWNDTRTFNNHSYGFYDICTGSRKCISQYRIKDGHQDCGDTKDENFQVVKQTNYCFNLRKHRFQCSVEEMNCLATSKLGQSISYCKNKNDMFFAGSTIQVSAITCQREDDSGCLFLRYYTGNSSNMNSTLEIDIANNTMHNVLVIQHDYYCNSFWDHSSHLDENRDFCQEWICDDEKYQCLSGQCISQTWVCDGEWDCSDGSDEEAIVLIKQWSLHNQRLPDLDERKEECTRRYSQSKMPFSDLCNLSTEYPCYLASVPNSLDIYTYRPCINLNQIGDGIVDCYGAVDEKNTEKDCDGNMLGYTLRCNNSCTQNHIACETNKKCSNSLLCSYKSRNATCSGSNDVICLNETCVKNARCDGIKQCLHGEDEYWCSPYHTSLLRRSNYRSHKQGHVLVFRLPTFPVVIPTIQQHKKSVSTVLGTKYWLSTVLNTREYRQKQDVTLDWRLFACNRGIAISDGPGAWCFCPPAYYGISCQFFTDRLTIITHLDLSTLTPTLLLSSSLFKIVTSLVFRETKYIDHHVFYVNPILETKKYVKQRFYLLYSRSVTMLEHKRRRYLNSTDVIYDHPYSVHFDVYALQSNDTIELGSFRYIIYFDYLPAFRLATILKFPAWFGNSTVDPCAQKPCKANSICKPILNEEGRFYCSCKSGYTDMNCTIYGQKCSSYCSSDSICRPGQRGLIKNPDNPLCICSLDYFGPSCHIRNEACKSDPCGLNGTCHLTYDPSGDKPIVCQCSKQFYGDRCQYEKVAVAIDVNMTLAPSVSVVQFYDLDQILWSGIKLRHQMITIGLPLTIHYYHDQEKAPFLSLLKTYEGFSDPQYYVLYVQWNSTLINLTSTPQLCPKAISLLPSGKLFAF</sequence>
<feature type="disulfide bond" evidence="7">
    <location>
        <begin position="823"/>
        <end position="832"/>
    </location>
</feature>
<feature type="disulfide bond" evidence="7">
    <location>
        <begin position="795"/>
        <end position="805"/>
    </location>
</feature>
<proteinExistence type="predicted"/>
<evidence type="ECO:0000313" key="12">
    <source>
        <dbReference type="Proteomes" id="UP000663891"/>
    </source>
</evidence>
<dbReference type="Proteomes" id="UP000663891">
    <property type="component" value="Unassembled WGS sequence"/>
</dbReference>
<dbReference type="PROSITE" id="PS00022">
    <property type="entry name" value="EGF_1"/>
    <property type="match status" value="2"/>
</dbReference>
<keyword evidence="7" id="KW-0245">EGF-like domain</keyword>